<name>Q7UV76_RHOBA</name>
<dbReference type="InParanoid" id="Q7UV76"/>
<dbReference type="HOGENOM" id="CLU_3011285_0_0_0"/>
<gene>
    <name evidence="1" type="ordered locus">RB2828</name>
</gene>
<protein>
    <submittedName>
        <fullName evidence="1">Uncharacterized protein</fullName>
    </submittedName>
</protein>
<dbReference type="Proteomes" id="UP000001025">
    <property type="component" value="Chromosome"/>
</dbReference>
<proteinExistence type="predicted"/>
<reference evidence="1 2" key="1">
    <citation type="journal article" date="2003" name="Proc. Natl. Acad. Sci. U.S.A.">
        <title>Complete genome sequence of the marine planctomycete Pirellula sp. strain 1.</title>
        <authorList>
            <person name="Gloeckner F.O."/>
            <person name="Kube M."/>
            <person name="Bauer M."/>
            <person name="Teeling H."/>
            <person name="Lombardot T."/>
            <person name="Ludwig W."/>
            <person name="Gade D."/>
            <person name="Beck A."/>
            <person name="Borzym K."/>
            <person name="Heitmann K."/>
            <person name="Rabus R."/>
            <person name="Schlesner H."/>
            <person name="Amann R."/>
            <person name="Reinhardt R."/>
        </authorList>
    </citation>
    <scope>NUCLEOTIDE SEQUENCE [LARGE SCALE GENOMIC DNA]</scope>
    <source>
        <strain evidence="2">DSM 10527 / NCIMB 13988 / SH1</strain>
    </source>
</reference>
<dbReference type="STRING" id="243090.RB2828"/>
<dbReference type="EnsemblBacteria" id="CAD72850">
    <property type="protein sequence ID" value="CAD72850"/>
    <property type="gene ID" value="RB2828"/>
</dbReference>
<evidence type="ECO:0000313" key="1">
    <source>
        <dbReference type="EMBL" id="CAD72850.1"/>
    </source>
</evidence>
<evidence type="ECO:0000313" key="2">
    <source>
        <dbReference type="Proteomes" id="UP000001025"/>
    </source>
</evidence>
<keyword evidence="2" id="KW-1185">Reference proteome</keyword>
<dbReference type="KEGG" id="rba:RB2828"/>
<dbReference type="EMBL" id="BX294137">
    <property type="protein sequence ID" value="CAD72850.1"/>
    <property type="molecule type" value="Genomic_DNA"/>
</dbReference>
<sequence length="56" mass="6187">MRGSATSRQHIRCSGFPIGNAEVEGSRSAWKDALIRQVNPLETKGAVDQFLKDLPF</sequence>
<dbReference type="AlphaFoldDB" id="Q7UV76"/>
<accession>Q7UV76</accession>
<organism evidence="1 2">
    <name type="scientific">Rhodopirellula baltica (strain DSM 10527 / NCIMB 13988 / SH1)</name>
    <dbReference type="NCBI Taxonomy" id="243090"/>
    <lineage>
        <taxon>Bacteria</taxon>
        <taxon>Pseudomonadati</taxon>
        <taxon>Planctomycetota</taxon>
        <taxon>Planctomycetia</taxon>
        <taxon>Pirellulales</taxon>
        <taxon>Pirellulaceae</taxon>
        <taxon>Rhodopirellula</taxon>
    </lineage>
</organism>